<dbReference type="Gene3D" id="3.40.830.10">
    <property type="entry name" value="LigB-like"/>
    <property type="match status" value="1"/>
</dbReference>
<dbReference type="GO" id="GO:0016702">
    <property type="term" value="F:oxidoreductase activity, acting on single donors with incorporation of molecular oxygen, incorporation of two atoms of oxygen"/>
    <property type="evidence" value="ECO:0007669"/>
    <property type="project" value="UniProtKB-ARBA"/>
</dbReference>
<dbReference type="EMBL" id="QFPJ01000015">
    <property type="protein sequence ID" value="PZQ22323.1"/>
    <property type="molecule type" value="Genomic_DNA"/>
</dbReference>
<comment type="caution">
    <text evidence="2">The sequence shown here is derived from an EMBL/GenBank/DDBJ whole genome shotgun (WGS) entry which is preliminary data.</text>
</comment>
<protein>
    <submittedName>
        <fullName evidence="2">Extradiol ring-cleavage dioxygenase</fullName>
    </submittedName>
</protein>
<gene>
    <name evidence="2" type="ORF">DI569_08405</name>
</gene>
<feature type="domain" description="Extradiol ring-cleavage dioxygenase class III enzyme subunit B" evidence="1">
    <location>
        <begin position="78"/>
        <end position="316"/>
    </location>
</feature>
<dbReference type="AlphaFoldDB" id="A0A2W5MX69"/>
<dbReference type="Pfam" id="PF02900">
    <property type="entry name" value="LigB"/>
    <property type="match status" value="1"/>
</dbReference>
<dbReference type="Proteomes" id="UP000248597">
    <property type="component" value="Unassembled WGS sequence"/>
</dbReference>
<dbReference type="InterPro" id="IPR004183">
    <property type="entry name" value="Xdiol_dOase_suB"/>
</dbReference>
<dbReference type="GO" id="GO:0008198">
    <property type="term" value="F:ferrous iron binding"/>
    <property type="evidence" value="ECO:0007669"/>
    <property type="project" value="InterPro"/>
</dbReference>
<organism evidence="2 3">
    <name type="scientific">Sphingopyxis macrogoltabida</name>
    <name type="common">Sphingomonas macrogoltabidus</name>
    <dbReference type="NCBI Taxonomy" id="33050"/>
    <lineage>
        <taxon>Bacteria</taxon>
        <taxon>Pseudomonadati</taxon>
        <taxon>Pseudomonadota</taxon>
        <taxon>Alphaproteobacteria</taxon>
        <taxon>Sphingomonadales</taxon>
        <taxon>Sphingomonadaceae</taxon>
        <taxon>Sphingopyxis</taxon>
    </lineage>
</organism>
<reference evidence="2 3" key="1">
    <citation type="submission" date="2017-08" db="EMBL/GenBank/DDBJ databases">
        <title>Infants hospitalized years apart are colonized by the same room-sourced microbial strains.</title>
        <authorList>
            <person name="Brooks B."/>
            <person name="Olm M.R."/>
            <person name="Firek B.A."/>
            <person name="Baker R."/>
            <person name="Thomas B.C."/>
            <person name="Morowitz M.J."/>
            <person name="Banfield J.F."/>
        </authorList>
    </citation>
    <scope>NUCLEOTIDE SEQUENCE [LARGE SCALE GENOMIC DNA]</scope>
    <source>
        <strain evidence="2">S2_005_003_R2_47</strain>
    </source>
</reference>
<sequence>MAKIVYAAGTAHSPMLTLDPGHWVERAKADYASKALNLSDGRMLDYPQLLALSDGKYESEIEIGRLTEKAAACSAALDRLAADLDAAAPDVVIIVGDDQDELFGMENLPAIAIFYGEEMVMHSSPEDGLPQWRVTARKGYAMDDYHVFPGKQDLALALIQGLLDRDVDIGSSARVSDPARAGFGHAYGFVIRRLFGDRRIPVVPILLNTYFPPNVLSAARCFDIGGHIRAAIEDWEPDLRVAIIASGGLSHFVVDEELDQRVLNAIQTGDTPALRTIPREALLSGSSEILNWILAIGALAGRPSSWTEYVPLYRTPAGTGVGAAFASWRFDDA</sequence>
<keyword evidence="2" id="KW-0560">Oxidoreductase</keyword>
<accession>A0A2W5MX69</accession>
<evidence type="ECO:0000313" key="3">
    <source>
        <dbReference type="Proteomes" id="UP000248597"/>
    </source>
</evidence>
<evidence type="ECO:0000259" key="1">
    <source>
        <dbReference type="Pfam" id="PF02900"/>
    </source>
</evidence>
<keyword evidence="2" id="KW-0223">Dioxygenase</keyword>
<evidence type="ECO:0000313" key="2">
    <source>
        <dbReference type="EMBL" id="PZQ22323.1"/>
    </source>
</evidence>
<proteinExistence type="predicted"/>
<dbReference type="SUPFAM" id="SSF53213">
    <property type="entry name" value="LigB-like"/>
    <property type="match status" value="1"/>
</dbReference>
<name>A0A2W5MX69_SPHMC</name>